<evidence type="ECO:0000256" key="4">
    <source>
        <dbReference type="ARBA" id="ARBA00022989"/>
    </source>
</evidence>
<feature type="compositionally biased region" description="Polar residues" evidence="6">
    <location>
        <begin position="544"/>
        <end position="569"/>
    </location>
</feature>
<feature type="transmembrane region" description="Helical" evidence="7">
    <location>
        <begin position="318"/>
        <end position="340"/>
    </location>
</feature>
<reference evidence="9" key="2">
    <citation type="submission" date="2021-01" db="EMBL/GenBank/DDBJ databases">
        <authorList>
            <person name="Schikora-Tamarit M.A."/>
        </authorList>
    </citation>
    <scope>NUCLEOTIDE SEQUENCE</scope>
    <source>
        <strain evidence="9">CBS6075</strain>
    </source>
</reference>
<accession>A0A9P8PBS4</accession>
<feature type="transmembrane region" description="Helical" evidence="7">
    <location>
        <begin position="213"/>
        <end position="233"/>
    </location>
</feature>
<protein>
    <recommendedName>
        <fullName evidence="8">Major facilitator superfamily (MFS) profile domain-containing protein</fullName>
    </recommendedName>
</protein>
<dbReference type="Gene3D" id="1.20.1250.20">
    <property type="entry name" value="MFS general substrate transporter like domains"/>
    <property type="match status" value="1"/>
</dbReference>
<keyword evidence="4 7" id="KW-1133">Transmembrane helix</keyword>
<feature type="transmembrane region" description="Helical" evidence="7">
    <location>
        <begin position="372"/>
        <end position="398"/>
    </location>
</feature>
<evidence type="ECO:0000313" key="10">
    <source>
        <dbReference type="Proteomes" id="UP000769157"/>
    </source>
</evidence>
<dbReference type="PANTHER" id="PTHR23501">
    <property type="entry name" value="MAJOR FACILITATOR SUPERFAMILY"/>
    <property type="match status" value="1"/>
</dbReference>
<dbReference type="GO" id="GO:0022857">
    <property type="term" value="F:transmembrane transporter activity"/>
    <property type="evidence" value="ECO:0007669"/>
    <property type="project" value="InterPro"/>
</dbReference>
<evidence type="ECO:0000256" key="5">
    <source>
        <dbReference type="ARBA" id="ARBA00023136"/>
    </source>
</evidence>
<name>A0A9P8PBS4_9ASCO</name>
<dbReference type="SUPFAM" id="SSF103473">
    <property type="entry name" value="MFS general substrate transporter"/>
    <property type="match status" value="1"/>
</dbReference>
<keyword evidence="5 7" id="KW-0472">Membrane</keyword>
<feature type="transmembrane region" description="Helical" evidence="7">
    <location>
        <begin position="145"/>
        <end position="165"/>
    </location>
</feature>
<keyword evidence="10" id="KW-1185">Reference proteome</keyword>
<organism evidence="9 10">
    <name type="scientific">Ogataea philodendri</name>
    <dbReference type="NCBI Taxonomy" id="1378263"/>
    <lineage>
        <taxon>Eukaryota</taxon>
        <taxon>Fungi</taxon>
        <taxon>Dikarya</taxon>
        <taxon>Ascomycota</taxon>
        <taxon>Saccharomycotina</taxon>
        <taxon>Pichiomycetes</taxon>
        <taxon>Pichiales</taxon>
        <taxon>Pichiaceae</taxon>
        <taxon>Ogataea</taxon>
    </lineage>
</organism>
<dbReference type="PRINTS" id="PR01036">
    <property type="entry name" value="TCRTETB"/>
</dbReference>
<dbReference type="Pfam" id="PF07690">
    <property type="entry name" value="MFS_1"/>
    <property type="match status" value="1"/>
</dbReference>
<dbReference type="Gene3D" id="1.20.1720.10">
    <property type="entry name" value="Multidrug resistance protein D"/>
    <property type="match status" value="1"/>
</dbReference>
<gene>
    <name evidence="9" type="ORF">OGAPHI_002328</name>
</gene>
<comment type="caution">
    <text evidence="9">The sequence shown here is derived from an EMBL/GenBank/DDBJ whole genome shotgun (WGS) entry which is preliminary data.</text>
</comment>
<evidence type="ECO:0000313" key="9">
    <source>
        <dbReference type="EMBL" id="KAH3668574.1"/>
    </source>
</evidence>
<proteinExistence type="inferred from homology"/>
<comment type="similarity">
    <text evidence="2">Belongs to the major facilitator superfamily.</text>
</comment>
<dbReference type="PROSITE" id="PS50850">
    <property type="entry name" value="MFS"/>
    <property type="match status" value="1"/>
</dbReference>
<feature type="transmembrane region" description="Helical" evidence="7">
    <location>
        <begin position="347"/>
        <end position="366"/>
    </location>
</feature>
<comment type="subcellular location">
    <subcellularLocation>
        <location evidence="1">Membrane</location>
        <topology evidence="1">Multi-pass membrane protein</topology>
    </subcellularLocation>
</comment>
<feature type="transmembrane region" description="Helical" evidence="7">
    <location>
        <begin position="281"/>
        <end position="306"/>
    </location>
</feature>
<feature type="transmembrane region" description="Helical" evidence="7">
    <location>
        <begin position="239"/>
        <end position="260"/>
    </location>
</feature>
<sequence>MSSKPVLQDQIIRLPFKQLLIAFLALATGLLVSFLDQTSISVIQPEIANALNAQNTVSWAGTSLMIGQTTFQILSGRLSDIFNRKNLLLFSLCLLCLTQLATCFCRTAVQLYVFRGFAGVANGGITSLTMISVSDLVTLQQRGKYQGILGSCVGLGNAIGPFVASGFAKKVSWHGNFYFMCPLTAVVVAVVAFLVPAPPNFEVNWSNFKKIDYYGFVTSSIGIILFLVAISGGGNTYEWNSPIVISLLTIGGVFLAVFVFTQWKLSSLPMMPLRVYKTPSVAIMLVQNFFFGMVYYANIYFLPLYFQLVRGWSPIKTSCVQLCMVVTQAVVSSLTGLLIGRFQHYNFVIIPGFGVWFLALCLQYGFFSQTLATVAICFIIFPMGLGAGAVFQPTIIALQAHSRLADRAVIIATRNFNRSVGAAVGLASCSAIMSNSFRAKLRSSNLGLSAAQIEQLSKHVFALDLDQYPPETQYKLRAITFHGIKQVFIFHIPLMGICFLMSFLIRDRGLGGVEKKPQKDEEKADISEDEPVHELHEGSDLDHQISQTSITTQKPSVNAGTVSVATSNH</sequence>
<dbReference type="Proteomes" id="UP000769157">
    <property type="component" value="Unassembled WGS sequence"/>
</dbReference>
<keyword evidence="3 7" id="KW-0812">Transmembrane</keyword>
<dbReference type="PANTHER" id="PTHR23501:SF78">
    <property type="entry name" value="MAJOR FACILITATOR SUPERFAMILY (MFS) PROFILE DOMAIN-CONTAINING PROTEIN-RELATED"/>
    <property type="match status" value="1"/>
</dbReference>
<feature type="compositionally biased region" description="Basic and acidic residues" evidence="6">
    <location>
        <begin position="513"/>
        <end position="543"/>
    </location>
</feature>
<evidence type="ECO:0000256" key="2">
    <source>
        <dbReference type="ARBA" id="ARBA00008335"/>
    </source>
</evidence>
<feature type="region of interest" description="Disordered" evidence="6">
    <location>
        <begin position="513"/>
        <end position="569"/>
    </location>
</feature>
<dbReference type="GO" id="GO:0005886">
    <property type="term" value="C:plasma membrane"/>
    <property type="evidence" value="ECO:0007669"/>
    <property type="project" value="TreeGrafter"/>
</dbReference>
<dbReference type="InterPro" id="IPR036259">
    <property type="entry name" value="MFS_trans_sf"/>
</dbReference>
<dbReference type="GeneID" id="70234295"/>
<feature type="transmembrane region" description="Helical" evidence="7">
    <location>
        <begin position="487"/>
        <end position="505"/>
    </location>
</feature>
<dbReference type="EMBL" id="JAEUBE010000158">
    <property type="protein sequence ID" value="KAH3668574.1"/>
    <property type="molecule type" value="Genomic_DNA"/>
</dbReference>
<dbReference type="AlphaFoldDB" id="A0A9P8PBS4"/>
<feature type="domain" description="Major facilitator superfamily (MFS) profile" evidence="8">
    <location>
        <begin position="22"/>
        <end position="510"/>
    </location>
</feature>
<evidence type="ECO:0000256" key="6">
    <source>
        <dbReference type="SAM" id="MobiDB-lite"/>
    </source>
</evidence>
<evidence type="ECO:0000256" key="3">
    <source>
        <dbReference type="ARBA" id="ARBA00022692"/>
    </source>
</evidence>
<dbReference type="InterPro" id="IPR020846">
    <property type="entry name" value="MFS_dom"/>
</dbReference>
<feature type="transmembrane region" description="Helical" evidence="7">
    <location>
        <begin position="177"/>
        <end position="201"/>
    </location>
</feature>
<reference evidence="9" key="1">
    <citation type="journal article" date="2021" name="Open Biol.">
        <title>Shared evolutionary footprints suggest mitochondrial oxidative damage underlies multiple complex I losses in fungi.</title>
        <authorList>
            <person name="Schikora-Tamarit M.A."/>
            <person name="Marcet-Houben M."/>
            <person name="Nosek J."/>
            <person name="Gabaldon T."/>
        </authorList>
    </citation>
    <scope>NUCLEOTIDE SEQUENCE</scope>
    <source>
        <strain evidence="9">CBS6075</strain>
    </source>
</reference>
<dbReference type="RefSeq" id="XP_046062988.1">
    <property type="nucleotide sequence ID" value="XM_046203187.1"/>
</dbReference>
<feature type="transmembrane region" description="Helical" evidence="7">
    <location>
        <begin position="87"/>
        <end position="109"/>
    </location>
</feature>
<evidence type="ECO:0000256" key="1">
    <source>
        <dbReference type="ARBA" id="ARBA00004141"/>
    </source>
</evidence>
<evidence type="ECO:0000259" key="8">
    <source>
        <dbReference type="PROSITE" id="PS50850"/>
    </source>
</evidence>
<dbReference type="OrthoDB" id="10021397at2759"/>
<feature type="transmembrane region" description="Helical" evidence="7">
    <location>
        <begin position="115"/>
        <end position="133"/>
    </location>
</feature>
<evidence type="ECO:0000256" key="7">
    <source>
        <dbReference type="SAM" id="Phobius"/>
    </source>
</evidence>
<dbReference type="InterPro" id="IPR011701">
    <property type="entry name" value="MFS"/>
</dbReference>